<dbReference type="HOGENOM" id="CLU_094595_0_0_6"/>
<proteinExistence type="predicted"/>
<evidence type="ECO:0000259" key="1">
    <source>
        <dbReference type="Pfam" id="PF00551"/>
    </source>
</evidence>
<dbReference type="SUPFAM" id="SSF53328">
    <property type="entry name" value="Formyltransferase"/>
    <property type="match status" value="1"/>
</dbReference>
<dbReference type="Gene3D" id="3.40.50.12230">
    <property type="match status" value="1"/>
</dbReference>
<dbReference type="InterPro" id="IPR036477">
    <property type="entry name" value="Formyl_transf_N_sf"/>
</dbReference>
<dbReference type="STRING" id="1547445.LO80_02105"/>
<organism evidence="2 3">
    <name type="scientific">Candidatus Francisella endociliophora</name>
    <dbReference type="NCBI Taxonomy" id="653937"/>
    <lineage>
        <taxon>Bacteria</taxon>
        <taxon>Pseudomonadati</taxon>
        <taxon>Pseudomonadota</taxon>
        <taxon>Gammaproteobacteria</taxon>
        <taxon>Thiotrichales</taxon>
        <taxon>Francisellaceae</taxon>
        <taxon>Francisella</taxon>
    </lineage>
</organism>
<reference evidence="2 3" key="1">
    <citation type="submission" date="2014-10" db="EMBL/GenBank/DDBJ databases">
        <title>Whole genome sequence of Francisella endociliophora strain FSC1006, isolated from a laboratory culture of the marine ciliate Euplotes raikovi.</title>
        <authorList>
            <person name="Granberg M."/>
            <person name="Backman S."/>
            <person name="Lundmark E."/>
            <person name="Nilsson E."/>
            <person name="Karlsson E."/>
            <person name="Thelaus J."/>
            <person name="Ohrman C."/>
            <person name="Larkeryd A."/>
            <person name="Stenberg P."/>
        </authorList>
    </citation>
    <scope>NUCLEOTIDE SEQUENCE [LARGE SCALE GENOMIC DNA]</scope>
    <source>
        <strain evidence="2 3">FSC1006</strain>
    </source>
</reference>
<evidence type="ECO:0000313" key="3">
    <source>
        <dbReference type="Proteomes" id="UP000029672"/>
    </source>
</evidence>
<gene>
    <name evidence="2" type="ORF">LO80_02105</name>
</gene>
<dbReference type="KEGG" id="frf:LO80_02105"/>
<dbReference type="AlphaFoldDB" id="A0A097EMV6"/>
<name>A0A097EMV6_9GAMM</name>
<dbReference type="InterPro" id="IPR002376">
    <property type="entry name" value="Formyl_transf_N"/>
</dbReference>
<dbReference type="eggNOG" id="COG0223">
    <property type="taxonomic scope" value="Bacteria"/>
</dbReference>
<keyword evidence="3" id="KW-1185">Reference proteome</keyword>
<dbReference type="Pfam" id="PF00551">
    <property type="entry name" value="Formyl_trans_N"/>
    <property type="match status" value="1"/>
</dbReference>
<sequence length="265" mass="30552">MISNCIFKKTKTMQNINNKNTKVLIFGSANCEMTQKAIRFLKSQHCEVTEYLTGYTPTANKQSLLTEEVRNWYGDYIICFKTLFLVPQWLLDRANITSINFHPAPVEHPGRGCINFAIYERRPTYGVTAHLVDSGIDSGQILECRRFPIFKNDDFNSIFDRAQAKMMDQFFDIITGVLNGGKTYLNNMIESAKHEKWNGEHRRIAQLNEMLTVDQNTSKEELEKVIHASDLANKPPVTYIYGYEFIYNANSKKNIEAFDSAKKDF</sequence>
<accession>A0A097EMV6</accession>
<protein>
    <recommendedName>
        <fullName evidence="1">Formyl transferase N-terminal domain-containing protein</fullName>
    </recommendedName>
</protein>
<feature type="domain" description="Formyl transferase N-terminal" evidence="1">
    <location>
        <begin position="45"/>
        <end position="165"/>
    </location>
</feature>
<dbReference type="Proteomes" id="UP000029672">
    <property type="component" value="Chromosome"/>
</dbReference>
<evidence type="ECO:0000313" key="2">
    <source>
        <dbReference type="EMBL" id="AIT08888.1"/>
    </source>
</evidence>
<dbReference type="EMBL" id="CP009574">
    <property type="protein sequence ID" value="AIT08888.1"/>
    <property type="molecule type" value="Genomic_DNA"/>
</dbReference>